<accession>A0ABZ0B9U3</accession>
<dbReference type="EMBL" id="CP135076">
    <property type="protein sequence ID" value="WNO54170.1"/>
    <property type="molecule type" value="Genomic_DNA"/>
</dbReference>
<keyword evidence="3" id="KW-1185">Reference proteome</keyword>
<name>A0ABZ0B9U3_9SPHN</name>
<evidence type="ECO:0000313" key="3">
    <source>
        <dbReference type="Proteomes" id="UP001302249"/>
    </source>
</evidence>
<dbReference type="Proteomes" id="UP001302249">
    <property type="component" value="Chromosome"/>
</dbReference>
<gene>
    <name evidence="2" type="ORF">RPR59_02605</name>
</gene>
<feature type="chain" id="PRO_5047235251" description="Mlr4354 like protein" evidence="1">
    <location>
        <begin position="22"/>
        <end position="168"/>
    </location>
</feature>
<keyword evidence="1" id="KW-0732">Signal</keyword>
<feature type="signal peptide" evidence="1">
    <location>
        <begin position="1"/>
        <end position="21"/>
    </location>
</feature>
<reference evidence="2 3" key="1">
    <citation type="submission" date="2023-09" db="EMBL/GenBank/DDBJ databases">
        <authorList>
            <person name="Rey-Velasco X."/>
        </authorList>
    </citation>
    <scope>NUCLEOTIDE SEQUENCE [LARGE SCALE GENOMIC DNA]</scope>
    <source>
        <strain evidence="2 3">W311</strain>
    </source>
</reference>
<evidence type="ECO:0008006" key="4">
    <source>
        <dbReference type="Google" id="ProtNLM"/>
    </source>
</evidence>
<sequence length="168" mass="17246">MSARAFLAAVVLAAASGAASAETIGIYSGWGAFAKAGPMRCYAIARPVGRRGGEPHSPFASVATWPASGIRDQLHIRLSRTRAEDAAVTLSIGERHFELAAGAVDAWAPDAKTDRAIVGAMRSGRSMSVESVSRGGRPFADVYALDGAATAIDAATVACVARRSGGRT</sequence>
<organism evidence="2 3">
    <name type="scientific">Stakelama saccharophila</name>
    <dbReference type="NCBI Taxonomy" id="3075605"/>
    <lineage>
        <taxon>Bacteria</taxon>
        <taxon>Pseudomonadati</taxon>
        <taxon>Pseudomonadota</taxon>
        <taxon>Alphaproteobacteria</taxon>
        <taxon>Sphingomonadales</taxon>
        <taxon>Sphingomonadaceae</taxon>
        <taxon>Stakelama</taxon>
    </lineage>
</organism>
<evidence type="ECO:0000313" key="2">
    <source>
        <dbReference type="EMBL" id="WNO54170.1"/>
    </source>
</evidence>
<protein>
    <recommendedName>
        <fullName evidence="4">Mlr4354 like protein</fullName>
    </recommendedName>
</protein>
<evidence type="ECO:0000256" key="1">
    <source>
        <dbReference type="SAM" id="SignalP"/>
    </source>
</evidence>
<dbReference type="RefSeq" id="WP_313916377.1">
    <property type="nucleotide sequence ID" value="NZ_CP135076.1"/>
</dbReference>
<proteinExistence type="predicted"/>